<evidence type="ECO:0000259" key="1">
    <source>
        <dbReference type="Pfam" id="PF04149"/>
    </source>
</evidence>
<gene>
    <name evidence="2" type="ORF">G5C60_28665</name>
</gene>
<feature type="domain" description="DUF397" evidence="1">
    <location>
        <begin position="14"/>
        <end position="65"/>
    </location>
</feature>
<accession>A0A6G4VBK3</accession>
<protein>
    <submittedName>
        <fullName evidence="2">DUF397 domain-containing protein</fullName>
    </submittedName>
</protein>
<evidence type="ECO:0000313" key="3">
    <source>
        <dbReference type="Proteomes" id="UP000472335"/>
    </source>
</evidence>
<evidence type="ECO:0000313" key="2">
    <source>
        <dbReference type="EMBL" id="NGO11469.1"/>
    </source>
</evidence>
<dbReference type="Proteomes" id="UP000472335">
    <property type="component" value="Unassembled WGS sequence"/>
</dbReference>
<proteinExistence type="predicted"/>
<dbReference type="EMBL" id="JAAKZY010000105">
    <property type="protein sequence ID" value="NGO11469.1"/>
    <property type="molecule type" value="Genomic_DNA"/>
</dbReference>
<keyword evidence="3" id="KW-1185">Reference proteome</keyword>
<comment type="caution">
    <text evidence="2">The sequence shown here is derived from an EMBL/GenBank/DDBJ whole genome shotgun (WGS) entry which is preliminary data.</text>
</comment>
<name>A0A6G4VBK3_9ACTN</name>
<dbReference type="Pfam" id="PF04149">
    <property type="entry name" value="DUF397"/>
    <property type="match status" value="1"/>
</dbReference>
<dbReference type="RefSeq" id="WP_165263830.1">
    <property type="nucleotide sequence ID" value="NZ_JAAKZY010000105.1"/>
</dbReference>
<organism evidence="2 3">
    <name type="scientific">Streptomyces scabichelini</name>
    <dbReference type="NCBI Taxonomy" id="2711217"/>
    <lineage>
        <taxon>Bacteria</taxon>
        <taxon>Bacillati</taxon>
        <taxon>Actinomycetota</taxon>
        <taxon>Actinomycetes</taxon>
        <taxon>Kitasatosporales</taxon>
        <taxon>Streptomycetaceae</taxon>
        <taxon>Streptomyces</taxon>
    </lineage>
</organism>
<dbReference type="AlphaFoldDB" id="A0A6G4VBK3"/>
<dbReference type="InterPro" id="IPR007278">
    <property type="entry name" value="DUF397"/>
</dbReference>
<reference evidence="2 3" key="1">
    <citation type="submission" date="2020-02" db="EMBL/GenBank/DDBJ databases">
        <title>Whole-genome analyses of novel actinobacteria.</title>
        <authorList>
            <person name="Sahin N."/>
            <person name="Gencbay T."/>
        </authorList>
    </citation>
    <scope>NUCLEOTIDE SEQUENCE [LARGE SCALE GENOMIC DNA]</scope>
    <source>
        <strain evidence="2 3">HC44</strain>
    </source>
</reference>
<sequence length="71" mass="7489">MNAAEPTPDCAFPWFKSSYSNGAGGECVECAHSVDGALVRDSKNANGPVVAVRAHAWQAFIRALRTAKPEG</sequence>